<dbReference type="OMA" id="AWWKDRY"/>
<dbReference type="PROSITE" id="PS50056">
    <property type="entry name" value="TYR_PHOSPHATASE_2"/>
    <property type="match status" value="1"/>
</dbReference>
<dbReference type="HOGENOM" id="CLU_027074_5_1_1"/>
<feature type="domain" description="Tyrosine-protein phosphatase" evidence="6">
    <location>
        <begin position="42"/>
        <end position="187"/>
    </location>
</feature>
<keyword evidence="3" id="KW-0904">Protein phosphatase</keyword>
<evidence type="ECO:0000259" key="7">
    <source>
        <dbReference type="PROSITE" id="PS50056"/>
    </source>
</evidence>
<gene>
    <name evidence="8" type="ORF">CAEBREN_02169</name>
</gene>
<comment type="catalytic activity">
    <reaction evidence="5">
        <text>O-phospho-L-threonyl-[protein] + H2O = L-threonyl-[protein] + phosphate</text>
        <dbReference type="Rhea" id="RHEA:47004"/>
        <dbReference type="Rhea" id="RHEA-COMP:11060"/>
        <dbReference type="Rhea" id="RHEA-COMP:11605"/>
        <dbReference type="ChEBI" id="CHEBI:15377"/>
        <dbReference type="ChEBI" id="CHEBI:30013"/>
        <dbReference type="ChEBI" id="CHEBI:43474"/>
        <dbReference type="ChEBI" id="CHEBI:61977"/>
        <dbReference type="EC" id="3.1.3.16"/>
    </reaction>
</comment>
<reference evidence="9" key="1">
    <citation type="submission" date="2011-07" db="EMBL/GenBank/DDBJ databases">
        <authorList>
            <consortium name="Caenorhabditis brenneri Sequencing and Analysis Consortium"/>
            <person name="Wilson R.K."/>
        </authorList>
    </citation>
    <scope>NUCLEOTIDE SEQUENCE [LARGE SCALE GENOMIC DNA]</scope>
    <source>
        <strain evidence="9">PB2801</strain>
    </source>
</reference>
<dbReference type="PROSITE" id="PS00383">
    <property type="entry name" value="TYR_PHOSPHATASE_1"/>
    <property type="match status" value="1"/>
</dbReference>
<protein>
    <submittedName>
        <fullName evidence="8">Uncharacterized protein</fullName>
    </submittedName>
</protein>
<dbReference type="GO" id="GO:0005829">
    <property type="term" value="C:cytosol"/>
    <property type="evidence" value="ECO:0007669"/>
    <property type="project" value="TreeGrafter"/>
</dbReference>
<keyword evidence="9" id="KW-1185">Reference proteome</keyword>
<keyword evidence="2" id="KW-0378">Hydrolase</keyword>
<evidence type="ECO:0000256" key="5">
    <source>
        <dbReference type="ARBA" id="ARBA00048336"/>
    </source>
</evidence>
<dbReference type="InterPro" id="IPR020422">
    <property type="entry name" value="TYR_PHOSPHATASE_DUAL_dom"/>
</dbReference>
<proteinExistence type="inferred from homology"/>
<dbReference type="PANTHER" id="PTHR45948:SF2">
    <property type="entry name" value="DUAL SPECIFICITY PROTEIN PHOSPHATASE"/>
    <property type="match status" value="1"/>
</dbReference>
<dbReference type="PROSITE" id="PS50054">
    <property type="entry name" value="TYR_PHOSPHATASE_DUAL"/>
    <property type="match status" value="1"/>
</dbReference>
<dbReference type="OrthoDB" id="9979246at2759"/>
<dbReference type="STRING" id="135651.G0MLR5"/>
<accession>G0MLR5</accession>
<dbReference type="InParanoid" id="G0MLR5"/>
<dbReference type="FunFam" id="3.90.190.10:FF:000309">
    <property type="entry name" value="Protein CBG09113"/>
    <property type="match status" value="1"/>
</dbReference>
<dbReference type="InterPro" id="IPR016130">
    <property type="entry name" value="Tyr_Pase_AS"/>
</dbReference>
<organism evidence="9">
    <name type="scientific">Caenorhabditis brenneri</name>
    <name type="common">Nematode worm</name>
    <dbReference type="NCBI Taxonomy" id="135651"/>
    <lineage>
        <taxon>Eukaryota</taxon>
        <taxon>Metazoa</taxon>
        <taxon>Ecdysozoa</taxon>
        <taxon>Nematoda</taxon>
        <taxon>Chromadorea</taxon>
        <taxon>Rhabditida</taxon>
        <taxon>Rhabditina</taxon>
        <taxon>Rhabditomorpha</taxon>
        <taxon>Rhabditoidea</taxon>
        <taxon>Rhabditidae</taxon>
        <taxon>Peloderinae</taxon>
        <taxon>Caenorhabditis</taxon>
    </lineage>
</organism>
<dbReference type="InterPro" id="IPR029021">
    <property type="entry name" value="Prot-tyrosine_phosphatase-like"/>
</dbReference>
<dbReference type="AlphaFoldDB" id="G0MLR5"/>
<sequence>MTTPEDPPRSIRSCYDKLRKAVSNIPMDASKSAKIENLASEKISEILPNLYLSGRTVAQNQELLREKNVKTVINVSDREIPNYTATHPTIRNYKYYTMSDTASGNFDGIVEEAVTLIHETRIRGESVLVHCFLGVSRSATLIAFYLISAFGMNWREAVDYIRMRRHSANPNFGFLHQLKVYANTKAPETRLQLTNQRCQKMRESDGEVIKKYLPLAVIQL</sequence>
<dbReference type="GO" id="GO:0004725">
    <property type="term" value="F:protein tyrosine phosphatase activity"/>
    <property type="evidence" value="ECO:0007669"/>
    <property type="project" value="TreeGrafter"/>
</dbReference>
<dbReference type="InterPro" id="IPR000340">
    <property type="entry name" value="Dual-sp_phosphatase_cat-dom"/>
</dbReference>
<dbReference type="SMART" id="SM00404">
    <property type="entry name" value="PTPc_motif"/>
    <property type="match status" value="1"/>
</dbReference>
<evidence type="ECO:0000256" key="2">
    <source>
        <dbReference type="ARBA" id="ARBA00022801"/>
    </source>
</evidence>
<dbReference type="SMART" id="SM00195">
    <property type="entry name" value="DSPc"/>
    <property type="match status" value="1"/>
</dbReference>
<dbReference type="Gene3D" id="3.90.190.10">
    <property type="entry name" value="Protein tyrosine phosphatase superfamily"/>
    <property type="match status" value="1"/>
</dbReference>
<dbReference type="FunCoup" id="G0MLR5">
    <property type="interactions" value="927"/>
</dbReference>
<dbReference type="Proteomes" id="UP000008068">
    <property type="component" value="Unassembled WGS sequence"/>
</dbReference>
<evidence type="ECO:0000313" key="9">
    <source>
        <dbReference type="Proteomes" id="UP000008068"/>
    </source>
</evidence>
<dbReference type="GO" id="GO:0004722">
    <property type="term" value="F:protein serine/threonine phosphatase activity"/>
    <property type="evidence" value="ECO:0007669"/>
    <property type="project" value="UniProtKB-EC"/>
</dbReference>
<dbReference type="CDD" id="cd14498">
    <property type="entry name" value="DSP"/>
    <property type="match status" value="1"/>
</dbReference>
<evidence type="ECO:0000256" key="4">
    <source>
        <dbReference type="ARBA" id="ARBA00047761"/>
    </source>
</evidence>
<dbReference type="InterPro" id="IPR000387">
    <property type="entry name" value="Tyr_Pase_dom"/>
</dbReference>
<evidence type="ECO:0000313" key="8">
    <source>
        <dbReference type="EMBL" id="EGT35714.1"/>
    </source>
</evidence>
<name>G0MLR5_CAEBE</name>
<dbReference type="eggNOG" id="KOG1717">
    <property type="taxonomic scope" value="Eukaryota"/>
</dbReference>
<dbReference type="SUPFAM" id="SSF52799">
    <property type="entry name" value="(Phosphotyrosine protein) phosphatases II"/>
    <property type="match status" value="1"/>
</dbReference>
<comment type="similarity">
    <text evidence="1">Belongs to the protein-tyrosine phosphatase family. Non-receptor class dual specificity subfamily.</text>
</comment>
<evidence type="ECO:0000256" key="3">
    <source>
        <dbReference type="ARBA" id="ARBA00022912"/>
    </source>
</evidence>
<dbReference type="InterPro" id="IPR003595">
    <property type="entry name" value="Tyr_Pase_cat"/>
</dbReference>
<dbReference type="PANTHER" id="PTHR45948">
    <property type="entry name" value="DUAL SPECIFICITY PROTEIN PHOSPHATASE DDB_G0269404-RELATED"/>
    <property type="match status" value="1"/>
</dbReference>
<feature type="domain" description="Tyrosine specific protein phosphatases" evidence="7">
    <location>
        <begin position="111"/>
        <end position="165"/>
    </location>
</feature>
<comment type="catalytic activity">
    <reaction evidence="4">
        <text>O-phospho-L-seryl-[protein] + H2O = L-seryl-[protein] + phosphate</text>
        <dbReference type="Rhea" id="RHEA:20629"/>
        <dbReference type="Rhea" id="RHEA-COMP:9863"/>
        <dbReference type="Rhea" id="RHEA-COMP:11604"/>
        <dbReference type="ChEBI" id="CHEBI:15377"/>
        <dbReference type="ChEBI" id="CHEBI:29999"/>
        <dbReference type="ChEBI" id="CHEBI:43474"/>
        <dbReference type="ChEBI" id="CHEBI:83421"/>
        <dbReference type="EC" id="3.1.3.16"/>
    </reaction>
</comment>
<dbReference type="EMBL" id="GL379800">
    <property type="protein sequence ID" value="EGT35714.1"/>
    <property type="molecule type" value="Genomic_DNA"/>
</dbReference>
<dbReference type="Pfam" id="PF00782">
    <property type="entry name" value="DSPc"/>
    <property type="match status" value="1"/>
</dbReference>
<evidence type="ECO:0000256" key="1">
    <source>
        <dbReference type="ARBA" id="ARBA00008601"/>
    </source>
</evidence>
<dbReference type="GO" id="GO:0007165">
    <property type="term" value="P:signal transduction"/>
    <property type="evidence" value="ECO:0007669"/>
    <property type="project" value="TreeGrafter"/>
</dbReference>
<evidence type="ECO:0000259" key="6">
    <source>
        <dbReference type="PROSITE" id="PS50054"/>
    </source>
</evidence>